<feature type="transmembrane region" description="Helical" evidence="6">
    <location>
        <begin position="81"/>
        <end position="103"/>
    </location>
</feature>
<evidence type="ECO:0000256" key="3">
    <source>
        <dbReference type="ARBA" id="ARBA00022989"/>
    </source>
</evidence>
<dbReference type="InterPro" id="IPR000412">
    <property type="entry name" value="ABC_2_transport"/>
</dbReference>
<reference evidence="8" key="1">
    <citation type="journal article" date="2014" name="Int. J. Syst. Evol. Microbiol.">
        <title>Complete genome of a new Firmicutes species belonging to the dominant human colonic microbiota ('Ruminococcus bicirculans') reveals two chromosomes and a selective capacity to utilize plant glucans.</title>
        <authorList>
            <consortium name="NISC Comparative Sequencing Program"/>
            <person name="Wegmann U."/>
            <person name="Louis P."/>
            <person name="Goesmann A."/>
            <person name="Henrissat B."/>
            <person name="Duncan S.H."/>
            <person name="Flint H.J."/>
        </authorList>
    </citation>
    <scope>NUCLEOTIDE SEQUENCE</scope>
    <source>
        <strain evidence="8">CGMCC 4.5581</strain>
    </source>
</reference>
<dbReference type="Pfam" id="PF01061">
    <property type="entry name" value="ABC2_membrane"/>
    <property type="match status" value="1"/>
</dbReference>
<dbReference type="GO" id="GO:0043190">
    <property type="term" value="C:ATP-binding cassette (ABC) transporter complex"/>
    <property type="evidence" value="ECO:0007669"/>
    <property type="project" value="InterPro"/>
</dbReference>
<evidence type="ECO:0000256" key="1">
    <source>
        <dbReference type="ARBA" id="ARBA00004141"/>
    </source>
</evidence>
<comment type="subcellular location">
    <subcellularLocation>
        <location evidence="6">Cell membrane</location>
        <topology evidence="6">Multi-pass membrane protein</topology>
    </subcellularLocation>
    <subcellularLocation>
        <location evidence="1">Membrane</location>
        <topology evidence="1">Multi-pass membrane protein</topology>
    </subcellularLocation>
</comment>
<feature type="transmembrane region" description="Helical" evidence="6">
    <location>
        <begin position="188"/>
        <end position="213"/>
    </location>
</feature>
<dbReference type="Proteomes" id="UP000648663">
    <property type="component" value="Unassembled WGS sequence"/>
</dbReference>
<dbReference type="PIRSF" id="PIRSF006648">
    <property type="entry name" value="DrrB"/>
    <property type="match status" value="1"/>
</dbReference>
<evidence type="ECO:0000313" key="8">
    <source>
        <dbReference type="EMBL" id="GGL67802.1"/>
    </source>
</evidence>
<feature type="transmembrane region" description="Helical" evidence="6">
    <location>
        <begin position="124"/>
        <end position="145"/>
    </location>
</feature>
<reference evidence="11" key="2">
    <citation type="journal article" date="2019" name="Int. J. Syst. Evol. Microbiol.">
        <title>The Global Catalogue of Microorganisms (GCM) 10K type strain sequencing project: providing services to taxonomists for standard genome sequencing and annotation.</title>
        <authorList>
            <consortium name="The Broad Institute Genomics Platform"/>
            <consortium name="The Broad Institute Genome Sequencing Center for Infectious Disease"/>
            <person name="Wu L."/>
            <person name="Ma J."/>
        </authorList>
    </citation>
    <scope>NUCLEOTIDE SEQUENCE [LARGE SCALE GENOMIC DNA]</scope>
    <source>
        <strain evidence="11">CGMCC 4.5581</strain>
    </source>
</reference>
<feature type="transmembrane region" description="Helical" evidence="6">
    <location>
        <begin position="41"/>
        <end position="61"/>
    </location>
</feature>
<dbReference type="InterPro" id="IPR051784">
    <property type="entry name" value="Nod_factor_ABC_transporter"/>
</dbReference>
<comment type="caution">
    <text evidence="9">The sequence shown here is derived from an EMBL/GenBank/DDBJ whole genome shotgun (WGS) entry which is preliminary data.</text>
</comment>
<feature type="transmembrane region" description="Helical" evidence="6">
    <location>
        <begin position="151"/>
        <end position="176"/>
    </location>
</feature>
<proteinExistence type="inferred from homology"/>
<dbReference type="EMBL" id="BMMI01000004">
    <property type="protein sequence ID" value="GGL67802.1"/>
    <property type="molecule type" value="Genomic_DNA"/>
</dbReference>
<evidence type="ECO:0000256" key="4">
    <source>
        <dbReference type="ARBA" id="ARBA00023136"/>
    </source>
</evidence>
<dbReference type="InterPro" id="IPR013525">
    <property type="entry name" value="ABC2_TM"/>
</dbReference>
<dbReference type="Proteomes" id="UP000552836">
    <property type="component" value="Unassembled WGS sequence"/>
</dbReference>
<sequence length="269" mass="28435">MSTVATPAEASPTSATATSSLVRDTYTVFARAMRMSLRNPAWLVISLMQPILYITLFGPLLTSDAVQLGAGNAYQVFVPGILVQLGIFGALFVGFGLIAEYRAGVIESQRVTPASRTALLLGRVLRDVVVLLVQGTLLVLVAIPLGLRAPLAGVLLTLVVIALLGAAFASVSYALALTLKSEDAFAPLLNAVVLPVLLLSGILLPMSLAPGWLQAISDVNPLKHVVEGTRAFFDGDYGSSTAWWGAALTVALGVLGWWFGVRRFRQESS</sequence>
<name>A0A846LIQ0_9ACTN</name>
<evidence type="ECO:0000256" key="6">
    <source>
        <dbReference type="RuleBase" id="RU361157"/>
    </source>
</evidence>
<gene>
    <name evidence="9" type="ORF">FB380_000328</name>
    <name evidence="8" type="ORF">GCM10011589_25210</name>
</gene>
<feature type="transmembrane region" description="Helical" evidence="6">
    <location>
        <begin position="242"/>
        <end position="261"/>
    </location>
</feature>
<reference evidence="8" key="4">
    <citation type="submission" date="2024-05" db="EMBL/GenBank/DDBJ databases">
        <authorList>
            <person name="Sun Q."/>
            <person name="Zhou Y."/>
        </authorList>
    </citation>
    <scope>NUCLEOTIDE SEQUENCE</scope>
    <source>
        <strain evidence="8">CGMCC 4.5581</strain>
    </source>
</reference>
<dbReference type="PANTHER" id="PTHR43229">
    <property type="entry name" value="NODULATION PROTEIN J"/>
    <property type="match status" value="1"/>
</dbReference>
<keyword evidence="6" id="KW-1003">Cell membrane</keyword>
<protein>
    <recommendedName>
        <fullName evidence="6">Transport permease protein</fullName>
    </recommendedName>
</protein>
<keyword evidence="6" id="KW-0813">Transport</keyword>
<evidence type="ECO:0000313" key="10">
    <source>
        <dbReference type="Proteomes" id="UP000552836"/>
    </source>
</evidence>
<dbReference type="GO" id="GO:0046677">
    <property type="term" value="P:response to antibiotic"/>
    <property type="evidence" value="ECO:0007669"/>
    <property type="project" value="UniProtKB-KW"/>
</dbReference>
<organism evidence="9 10">
    <name type="scientific">Modestobacter marinus</name>
    <dbReference type="NCBI Taxonomy" id="477641"/>
    <lineage>
        <taxon>Bacteria</taxon>
        <taxon>Bacillati</taxon>
        <taxon>Actinomycetota</taxon>
        <taxon>Actinomycetes</taxon>
        <taxon>Geodermatophilales</taxon>
        <taxon>Geodermatophilaceae</taxon>
        <taxon>Modestobacter</taxon>
    </lineage>
</organism>
<evidence type="ECO:0000259" key="7">
    <source>
        <dbReference type="PROSITE" id="PS51012"/>
    </source>
</evidence>
<evidence type="ECO:0000313" key="11">
    <source>
        <dbReference type="Proteomes" id="UP000648663"/>
    </source>
</evidence>
<feature type="domain" description="ABC transmembrane type-2" evidence="7">
    <location>
        <begin position="41"/>
        <end position="267"/>
    </location>
</feature>
<dbReference type="PANTHER" id="PTHR43229:SF2">
    <property type="entry name" value="NODULATION PROTEIN J"/>
    <property type="match status" value="1"/>
</dbReference>
<keyword evidence="4 6" id="KW-0472">Membrane</keyword>
<evidence type="ECO:0000313" key="9">
    <source>
        <dbReference type="EMBL" id="NIH65882.1"/>
    </source>
</evidence>
<reference evidence="9 10" key="3">
    <citation type="submission" date="2020-02" db="EMBL/GenBank/DDBJ databases">
        <title>Sequencing the genomes of 1000 actinobacteria strains.</title>
        <authorList>
            <person name="Klenk H.-P."/>
        </authorList>
    </citation>
    <scope>NUCLEOTIDE SEQUENCE [LARGE SCALE GENOMIC DNA]</scope>
    <source>
        <strain evidence="9 10">DSM 45201</strain>
    </source>
</reference>
<dbReference type="AlphaFoldDB" id="A0A846LIQ0"/>
<dbReference type="PROSITE" id="PS51012">
    <property type="entry name" value="ABC_TM2"/>
    <property type="match status" value="1"/>
</dbReference>
<comment type="similarity">
    <text evidence="6">Belongs to the ABC-2 integral membrane protein family.</text>
</comment>
<dbReference type="EMBL" id="JAAMPA010000001">
    <property type="protein sequence ID" value="NIH65882.1"/>
    <property type="molecule type" value="Genomic_DNA"/>
</dbReference>
<accession>A0A846LIQ0</accession>
<evidence type="ECO:0000256" key="2">
    <source>
        <dbReference type="ARBA" id="ARBA00022692"/>
    </source>
</evidence>
<keyword evidence="2 6" id="KW-0812">Transmembrane</keyword>
<dbReference type="InterPro" id="IPR047817">
    <property type="entry name" value="ABC2_TM_bact-type"/>
</dbReference>
<evidence type="ECO:0000256" key="5">
    <source>
        <dbReference type="ARBA" id="ARBA00023251"/>
    </source>
</evidence>
<dbReference type="GO" id="GO:0140359">
    <property type="term" value="F:ABC-type transporter activity"/>
    <property type="evidence" value="ECO:0007669"/>
    <property type="project" value="InterPro"/>
</dbReference>
<keyword evidence="5" id="KW-0046">Antibiotic resistance</keyword>
<keyword evidence="3 6" id="KW-1133">Transmembrane helix</keyword>
<keyword evidence="11" id="KW-1185">Reference proteome</keyword>
<dbReference type="RefSeq" id="WP_166753559.1">
    <property type="nucleotide sequence ID" value="NZ_BAABJU010000021.1"/>
</dbReference>